<evidence type="ECO:0000313" key="2">
    <source>
        <dbReference type="EMBL" id="GMR46460.1"/>
    </source>
</evidence>
<dbReference type="EMBL" id="BTRK01000004">
    <property type="protein sequence ID" value="GMR46459.1"/>
    <property type="molecule type" value="Genomic_DNA"/>
</dbReference>
<reference evidence="1" key="2">
    <citation type="submission" date="2023-06" db="EMBL/GenBank/DDBJ databases">
        <title>Genome assembly of Pristionchus species.</title>
        <authorList>
            <person name="Yoshida K."/>
            <person name="Sommer R.J."/>
        </authorList>
    </citation>
    <scope>NUCLEOTIDE SEQUENCE</scope>
    <source>
        <strain evidence="1 3">RS5460</strain>
    </source>
</reference>
<keyword evidence="3" id="KW-1185">Reference proteome</keyword>
<organism evidence="1 3">
    <name type="scientific">Pristionchus mayeri</name>
    <dbReference type="NCBI Taxonomy" id="1317129"/>
    <lineage>
        <taxon>Eukaryota</taxon>
        <taxon>Metazoa</taxon>
        <taxon>Ecdysozoa</taxon>
        <taxon>Nematoda</taxon>
        <taxon>Chromadorea</taxon>
        <taxon>Rhabditida</taxon>
        <taxon>Rhabditina</taxon>
        <taxon>Diplogasteromorpha</taxon>
        <taxon>Diplogasteroidea</taxon>
        <taxon>Neodiplogasteridae</taxon>
        <taxon>Pristionchus</taxon>
    </lineage>
</organism>
<reference evidence="3" key="1">
    <citation type="submission" date="2022-10" db="EMBL/GenBank/DDBJ databases">
        <title>Genome assembly of Pristionchus species.</title>
        <authorList>
            <person name="Yoshida K."/>
            <person name="Sommer R.J."/>
        </authorList>
    </citation>
    <scope>NUCLEOTIDE SEQUENCE [LARGE SCALE GENOMIC DNA]</scope>
    <source>
        <strain evidence="3">RS5460</strain>
    </source>
</reference>
<protein>
    <submittedName>
        <fullName evidence="1">Uncharacterized protein</fullName>
    </submittedName>
</protein>
<sequence>MRNNGAGSEKHSEGDIIERHESFNCENTAQASKQVEKCTICEKNAVGFPGFWRTALYCDE</sequence>
<evidence type="ECO:0000313" key="1">
    <source>
        <dbReference type="EMBL" id="GMR46459.1"/>
    </source>
</evidence>
<name>A0AAN5CL74_9BILA</name>
<dbReference type="Proteomes" id="UP001328107">
    <property type="component" value="Unassembled WGS sequence"/>
</dbReference>
<evidence type="ECO:0000313" key="3">
    <source>
        <dbReference type="Proteomes" id="UP001328107"/>
    </source>
</evidence>
<accession>A0AAN5CL74</accession>
<gene>
    <name evidence="1" type="ORF">PMAYCL1PPCAC_16654</name>
    <name evidence="2" type="ORF">PMAYCL1PPCAC_16655</name>
</gene>
<dbReference type="AlphaFoldDB" id="A0AAN5CL74"/>
<dbReference type="EMBL" id="BTRK01000004">
    <property type="protein sequence ID" value="GMR46460.1"/>
    <property type="molecule type" value="Genomic_DNA"/>
</dbReference>
<comment type="caution">
    <text evidence="1">The sequence shown here is derived from an EMBL/GenBank/DDBJ whole genome shotgun (WGS) entry which is preliminary data.</text>
</comment>
<proteinExistence type="predicted"/>